<name>A0ABV5KBN3_9ACTN</name>
<dbReference type="InterPro" id="IPR001647">
    <property type="entry name" value="HTH_TetR"/>
</dbReference>
<feature type="domain" description="HTH tetR-type" evidence="3">
    <location>
        <begin position="7"/>
        <end position="67"/>
    </location>
</feature>
<accession>A0ABV5KBN3</accession>
<feature type="DNA-binding region" description="H-T-H motif" evidence="2">
    <location>
        <begin position="30"/>
        <end position="49"/>
    </location>
</feature>
<dbReference type="InterPro" id="IPR009057">
    <property type="entry name" value="Homeodomain-like_sf"/>
</dbReference>
<dbReference type="SUPFAM" id="SSF46689">
    <property type="entry name" value="Homeodomain-like"/>
    <property type="match status" value="1"/>
</dbReference>
<sequence>MARPAAAERRSLLLDAALDVVVEQGLRGLTHRAVDRSTGLAEGTTSAYFRTRQALHLALAERITQRLIDDVDSVLRETAEHDPGSTEALDAVAAMFARWLDESPLLLAKIELTLEAGRDPVIAEAVGAGRARVIDLVAGALGARDVPCPASDAAVVVASFDGILLAALALPRDGRDAFVADALRLTLRDRPDWPTG</sequence>
<keyword evidence="5" id="KW-1185">Reference proteome</keyword>
<evidence type="ECO:0000313" key="4">
    <source>
        <dbReference type="EMBL" id="MFB9313817.1"/>
    </source>
</evidence>
<proteinExistence type="predicted"/>
<evidence type="ECO:0000256" key="2">
    <source>
        <dbReference type="PROSITE-ProRule" id="PRU00335"/>
    </source>
</evidence>
<comment type="caution">
    <text evidence="4">The sequence shown here is derived from an EMBL/GenBank/DDBJ whole genome shotgun (WGS) entry which is preliminary data.</text>
</comment>
<reference evidence="4 5" key="1">
    <citation type="submission" date="2024-09" db="EMBL/GenBank/DDBJ databases">
        <authorList>
            <person name="Sun Q."/>
            <person name="Mori K."/>
        </authorList>
    </citation>
    <scope>NUCLEOTIDE SEQUENCE [LARGE SCALE GENOMIC DNA]</scope>
    <source>
        <strain evidence="4 5">JCM 9626</strain>
    </source>
</reference>
<evidence type="ECO:0000259" key="3">
    <source>
        <dbReference type="PROSITE" id="PS50977"/>
    </source>
</evidence>
<dbReference type="RefSeq" id="WP_170215413.1">
    <property type="nucleotide sequence ID" value="NZ_JBHMDG010000014.1"/>
</dbReference>
<protein>
    <submittedName>
        <fullName evidence="4">TetR/AcrR family transcriptional regulator</fullName>
    </submittedName>
</protein>
<keyword evidence="1 2" id="KW-0238">DNA-binding</keyword>
<dbReference type="EMBL" id="JBHMDG010000014">
    <property type="protein sequence ID" value="MFB9313817.1"/>
    <property type="molecule type" value="Genomic_DNA"/>
</dbReference>
<dbReference type="PROSITE" id="PS50977">
    <property type="entry name" value="HTH_TETR_2"/>
    <property type="match status" value="1"/>
</dbReference>
<gene>
    <name evidence="4" type="ORF">ACFFRI_12255</name>
</gene>
<evidence type="ECO:0000313" key="5">
    <source>
        <dbReference type="Proteomes" id="UP001589750"/>
    </source>
</evidence>
<dbReference type="InterPro" id="IPR041583">
    <property type="entry name" value="TetR_C_31"/>
</dbReference>
<dbReference type="Gene3D" id="1.10.357.10">
    <property type="entry name" value="Tetracycline Repressor, domain 2"/>
    <property type="match status" value="1"/>
</dbReference>
<dbReference type="Pfam" id="PF17940">
    <property type="entry name" value="TetR_C_31"/>
    <property type="match status" value="1"/>
</dbReference>
<dbReference type="Proteomes" id="UP001589750">
    <property type="component" value="Unassembled WGS sequence"/>
</dbReference>
<organism evidence="4 5">
    <name type="scientific">Nocardioides plantarum</name>
    <dbReference type="NCBI Taxonomy" id="29299"/>
    <lineage>
        <taxon>Bacteria</taxon>
        <taxon>Bacillati</taxon>
        <taxon>Actinomycetota</taxon>
        <taxon>Actinomycetes</taxon>
        <taxon>Propionibacteriales</taxon>
        <taxon>Nocardioidaceae</taxon>
        <taxon>Nocardioides</taxon>
    </lineage>
</organism>
<evidence type="ECO:0000256" key="1">
    <source>
        <dbReference type="ARBA" id="ARBA00023125"/>
    </source>
</evidence>